<dbReference type="KEGG" id="gvi:glr0359"/>
<dbReference type="PANTHER" id="PTHR35586">
    <property type="entry name" value="SLL1691 PROTEIN"/>
    <property type="match status" value="1"/>
</dbReference>
<evidence type="ECO:0000313" key="2">
    <source>
        <dbReference type="EMBL" id="BAC88300.1"/>
    </source>
</evidence>
<dbReference type="InParanoid" id="Q7NNQ1"/>
<dbReference type="InterPro" id="IPR022573">
    <property type="entry name" value="DUF2887"/>
</dbReference>
<dbReference type="PANTHER" id="PTHR35586:SF2">
    <property type="entry name" value="SLL1542 PROTEIN"/>
    <property type="match status" value="1"/>
</dbReference>
<dbReference type="eggNOG" id="COG4636">
    <property type="taxonomic scope" value="Bacteria"/>
</dbReference>
<gene>
    <name evidence="2" type="ordered locus">glr0359</name>
</gene>
<dbReference type="PhylomeDB" id="Q7NNQ1"/>
<evidence type="ECO:0000313" key="3">
    <source>
        <dbReference type="Proteomes" id="UP000000557"/>
    </source>
</evidence>
<keyword evidence="3" id="KW-1185">Reference proteome</keyword>
<reference evidence="2 3" key="1">
    <citation type="journal article" date="2003" name="DNA Res.">
        <title>Complete genome structure of Gloeobacter violaceus PCC 7421, a cyanobacterium that lacks thylakoids.</title>
        <authorList>
            <person name="Nakamura Y."/>
            <person name="Kaneko T."/>
            <person name="Sato S."/>
            <person name="Mimuro M."/>
            <person name="Miyashita H."/>
            <person name="Tsuchiya T."/>
            <person name="Sasamoto S."/>
            <person name="Watanabe A."/>
            <person name="Kawashima K."/>
            <person name="Kishida Y."/>
            <person name="Kiyokawa C."/>
            <person name="Kohara M."/>
            <person name="Matsumoto M."/>
            <person name="Matsuno A."/>
            <person name="Nakazaki N."/>
            <person name="Shimpo S."/>
            <person name="Takeuchi C."/>
            <person name="Yamada M."/>
            <person name="Tabata S."/>
        </authorList>
    </citation>
    <scope>NUCLEOTIDE SEQUENCE [LARGE SCALE GENOMIC DNA]</scope>
    <source>
        <strain evidence="3">ATCC 29082 / PCC 7421</strain>
    </source>
</reference>
<name>Q7NNQ1_GLOVI</name>
<dbReference type="EMBL" id="BA000045">
    <property type="protein sequence ID" value="BAC88300.1"/>
    <property type="molecule type" value="Genomic_DNA"/>
</dbReference>
<protein>
    <submittedName>
        <fullName evidence="2">Glr0359 protein</fullName>
    </submittedName>
</protein>
<dbReference type="AlphaFoldDB" id="Q7NNQ1"/>
<dbReference type="Pfam" id="PF11103">
    <property type="entry name" value="DUF2887"/>
    <property type="match status" value="1"/>
</dbReference>
<dbReference type="InterPro" id="IPR025587">
    <property type="entry name" value="DUF4351"/>
</dbReference>
<dbReference type="RefSeq" id="WP_011140363.1">
    <property type="nucleotide sequence ID" value="NC_005125.1"/>
</dbReference>
<dbReference type="OrthoDB" id="468313at2"/>
<dbReference type="HOGENOM" id="CLU_069065_0_0_3"/>
<dbReference type="Proteomes" id="UP000000557">
    <property type="component" value="Chromosome"/>
</dbReference>
<dbReference type="STRING" id="251221.gene:10757831"/>
<dbReference type="EnsemblBacteria" id="BAC88300">
    <property type="protein sequence ID" value="BAC88300"/>
    <property type="gene ID" value="BAC88300"/>
</dbReference>
<sequence length="280" mass="31537">MRTDHIFYKLFQAFPETLFELIGIEQTPLPGSYAFDAVEVKETALRIDGVFVPAVSGQPHYFAEVQFQKDTDIYWRLFTELLLYLRGSAPQGDWRAVLIFAGRNLDVDVPTALLDLAGGPRFERVYLDELAVAEDGPLGLSLVGLVVEDVRTFPGRARQLLERTREQLPPGEARRRALEFIETIIVYKLRYGPEEIRAMFTLDELEQTPYVQGIKAEAGHEARLSLVLRQLHRRVGALEPGVVERIGGLADGQIDALAEALLEFRCAADLQSWLDSRVPD</sequence>
<feature type="domain" description="DUF4351" evidence="1">
    <location>
        <begin position="217"/>
        <end position="274"/>
    </location>
</feature>
<evidence type="ECO:0000259" key="1">
    <source>
        <dbReference type="Pfam" id="PF14261"/>
    </source>
</evidence>
<proteinExistence type="predicted"/>
<accession>Q7NNQ1</accession>
<dbReference type="Pfam" id="PF14261">
    <property type="entry name" value="DUF4351"/>
    <property type="match status" value="1"/>
</dbReference>
<dbReference type="eggNOG" id="COG5464">
    <property type="taxonomic scope" value="Bacteria"/>
</dbReference>
<organism evidence="2 3">
    <name type="scientific">Gloeobacter violaceus (strain ATCC 29082 / PCC 7421)</name>
    <dbReference type="NCBI Taxonomy" id="251221"/>
    <lineage>
        <taxon>Bacteria</taxon>
        <taxon>Bacillati</taxon>
        <taxon>Cyanobacteriota</taxon>
        <taxon>Cyanophyceae</taxon>
        <taxon>Gloeobacterales</taxon>
        <taxon>Gloeobacteraceae</taxon>
        <taxon>Gloeobacter</taxon>
    </lineage>
</organism>
<reference evidence="2 3" key="2">
    <citation type="journal article" date="2003" name="DNA Res.">
        <title>Complete genome structure of Gloeobacter violaceus PCC 7421, a cyanobacterium that lacks thylakoids (supplement).</title>
        <authorList>
            <person name="Nakamura Y."/>
            <person name="Kaneko T."/>
            <person name="Sato S."/>
            <person name="Mimuro M."/>
            <person name="Miyashita H."/>
            <person name="Tsuchiya T."/>
            <person name="Sasamoto S."/>
            <person name="Watanabe A."/>
            <person name="Kawashima K."/>
            <person name="Kishida Y."/>
            <person name="Kiyokawa C."/>
            <person name="Kohara M."/>
            <person name="Matsumoto M."/>
            <person name="Matsuno A."/>
            <person name="Nakazaki N."/>
            <person name="Shimpo S."/>
            <person name="Takeuchi C."/>
            <person name="Yamada M."/>
            <person name="Tabata S."/>
        </authorList>
    </citation>
    <scope>NUCLEOTIDE SEQUENCE [LARGE SCALE GENOMIC DNA]</scope>
    <source>
        <strain evidence="3">ATCC 29082 / PCC 7421</strain>
    </source>
</reference>